<dbReference type="InterPro" id="IPR020841">
    <property type="entry name" value="PKS_Beta-ketoAc_synthase_dom"/>
</dbReference>
<evidence type="ECO:0000313" key="6">
    <source>
        <dbReference type="Proteomes" id="UP001582793"/>
    </source>
</evidence>
<dbReference type="InterPro" id="IPR016039">
    <property type="entry name" value="Thiolase-like"/>
</dbReference>
<dbReference type="InterPro" id="IPR050091">
    <property type="entry name" value="PKS_NRPS_Biosynth_Enz"/>
</dbReference>
<dbReference type="Pfam" id="PF02801">
    <property type="entry name" value="Ketoacyl-synt_C"/>
    <property type="match status" value="1"/>
</dbReference>
<keyword evidence="2" id="KW-0597">Phosphoprotein</keyword>
<dbReference type="SUPFAM" id="SSF53901">
    <property type="entry name" value="Thiolase-like"/>
    <property type="match status" value="3"/>
</dbReference>
<evidence type="ECO:0000256" key="2">
    <source>
        <dbReference type="ARBA" id="ARBA00022553"/>
    </source>
</evidence>
<keyword evidence="6" id="KW-1185">Reference proteome</keyword>
<dbReference type="Gene3D" id="3.40.47.10">
    <property type="match status" value="2"/>
</dbReference>
<dbReference type="InterPro" id="IPR032821">
    <property type="entry name" value="PKS_assoc"/>
</dbReference>
<proteinExistence type="inferred from homology"/>
<dbReference type="CDD" id="cd00833">
    <property type="entry name" value="PKS"/>
    <property type="match status" value="1"/>
</dbReference>
<dbReference type="Proteomes" id="UP001582793">
    <property type="component" value="Unassembled WGS sequence"/>
</dbReference>
<feature type="domain" description="Ketosynthase family 3 (KS3)" evidence="4">
    <location>
        <begin position="1"/>
        <end position="446"/>
    </location>
</feature>
<name>A0ABV5CW80_9ACTN</name>
<evidence type="ECO:0000256" key="3">
    <source>
        <dbReference type="RuleBase" id="RU003694"/>
    </source>
</evidence>
<protein>
    <submittedName>
        <fullName evidence="5">Beta-ketoacyl synthase N-terminal-like domain-containing protein</fullName>
    </submittedName>
</protein>
<dbReference type="Pfam" id="PF16197">
    <property type="entry name" value="KAsynt_C_assoc"/>
    <property type="match status" value="1"/>
</dbReference>
<dbReference type="PANTHER" id="PTHR43775">
    <property type="entry name" value="FATTY ACID SYNTHASE"/>
    <property type="match status" value="1"/>
</dbReference>
<gene>
    <name evidence="5" type="ORF">AAFH96_24620</name>
</gene>
<reference evidence="5 6" key="1">
    <citation type="submission" date="2024-04" db="EMBL/GenBank/DDBJ databases">
        <title>Polymorphospora sp. isolated from Baiyangdian Lake in Xiong'an New Area.</title>
        <authorList>
            <person name="Zhang X."/>
            <person name="Liu J."/>
        </authorList>
    </citation>
    <scope>NUCLEOTIDE SEQUENCE [LARGE SCALE GENOMIC DNA]</scope>
    <source>
        <strain evidence="5 6">2-325</strain>
    </source>
</reference>
<dbReference type="PANTHER" id="PTHR43775:SF37">
    <property type="entry name" value="SI:DKEY-61P9.11"/>
    <property type="match status" value="1"/>
</dbReference>
<dbReference type="PROSITE" id="PS52004">
    <property type="entry name" value="KS3_2"/>
    <property type="match status" value="1"/>
</dbReference>
<evidence type="ECO:0000259" key="4">
    <source>
        <dbReference type="PROSITE" id="PS52004"/>
    </source>
</evidence>
<evidence type="ECO:0000313" key="5">
    <source>
        <dbReference type="EMBL" id="MFB6396265.1"/>
    </source>
</evidence>
<evidence type="ECO:0000256" key="1">
    <source>
        <dbReference type="ARBA" id="ARBA00022450"/>
    </source>
</evidence>
<keyword evidence="1" id="KW-0596">Phosphopantetheine</keyword>
<dbReference type="InterPro" id="IPR014030">
    <property type="entry name" value="Ketoacyl_synth_N"/>
</dbReference>
<dbReference type="InterPro" id="IPR014031">
    <property type="entry name" value="Ketoacyl_synth_C"/>
</dbReference>
<dbReference type="EMBL" id="JBCGDC010000085">
    <property type="protein sequence ID" value="MFB6396265.1"/>
    <property type="molecule type" value="Genomic_DNA"/>
</dbReference>
<comment type="caution">
    <text evidence="5">The sequence shown here is derived from an EMBL/GenBank/DDBJ whole genome shotgun (WGS) entry which is preliminary data.</text>
</comment>
<accession>A0ABV5CW80</accession>
<keyword evidence="3" id="KW-0808">Transferase</keyword>
<dbReference type="RefSeq" id="WP_375735769.1">
    <property type="nucleotide sequence ID" value="NZ_JBCGDC010000085.1"/>
</dbReference>
<dbReference type="Pfam" id="PF00109">
    <property type="entry name" value="ketoacyl-synt"/>
    <property type="match status" value="3"/>
</dbReference>
<dbReference type="SMART" id="SM00825">
    <property type="entry name" value="PKS_KS"/>
    <property type="match status" value="1"/>
</dbReference>
<sequence>MTAVAVVGMGVALPGASTPDELWDLLRSGRSVLSAADADPAGLAGLHDPDRAVADRSYNRVYGPLADLRPHPRLRAERDAGDAPPGLTTYWLRHCLLQALDTTTVADRDRCAFAIGYGVSGSINAEQAFLVEAVAQGVGAYDPDAGQIPDLVRRALAGTYPFAGPEPHVFLPHEVGRRAAAGLLPPRTEIVTIDTACSASLYTVQAAISALSTGTADVVFCGGACNVTPSEYVMLSQVGLVSADDQLRSFDVAGTGSLWSEGAAVVALKTLDRAVADGDEVLGVIAGLGTSSDGRGREVLAPDSRGQALAIRRSLESAGVTAAGVDWILAHAIGVPAGDAVEFAALREAADSATDCLVTVNKPQFGHTSWASGLLSLVHVLLALRNETVPAQRRFTRTPESYRQEATRLRIPVTDAPWPRTADRPRIAGVNSFGFGGTNVHAVVTDTPRVGGFARRSGTGEIAVVGWGTHLPGAPTATEVMDQLRGAEWHVPPGFGESYPLPDPVQLRMPPIAARNLDRTQLMLIQSMLQLAGEHGEVWAPFTDTTGVFVGHHGVPGAFGPVVLRINRDLIAGALAGVTDATAAPAVDRFLKSLQALAPDPDETVGGLLPNFIASRATKRFDLRGMAMVVDQGIDSALGAVHLAMRALHTRELDMALVSGVNGNSGSELRAILGAPFRSPAVDPAEGAFTLALTRPDTAAEHRLPILARLRAGQDPHDGPATVRCGPSAGRSYLGGDGALAILRAVATGGTVRVEPYDPAIQPAGILVRA</sequence>
<comment type="similarity">
    <text evidence="3">Belongs to the thiolase-like superfamily. Beta-ketoacyl-ACP synthases family.</text>
</comment>
<organism evidence="5 6">
    <name type="scientific">Polymorphospora lycopeni</name>
    <dbReference type="NCBI Taxonomy" id="3140240"/>
    <lineage>
        <taxon>Bacteria</taxon>
        <taxon>Bacillati</taxon>
        <taxon>Actinomycetota</taxon>
        <taxon>Actinomycetes</taxon>
        <taxon>Micromonosporales</taxon>
        <taxon>Micromonosporaceae</taxon>
        <taxon>Polymorphospora</taxon>
    </lineage>
</organism>